<dbReference type="InterPro" id="IPR013083">
    <property type="entry name" value="Znf_RING/FYVE/PHD"/>
</dbReference>
<dbReference type="SUPFAM" id="SSF57850">
    <property type="entry name" value="RING/U-box"/>
    <property type="match status" value="2"/>
</dbReference>
<dbReference type="PANTHER" id="PTHR46400">
    <property type="entry name" value="RING/U-BOX SUPERFAMILY PROTEIN"/>
    <property type="match status" value="1"/>
</dbReference>
<keyword evidence="1" id="KW-0863">Zinc-finger</keyword>
<feature type="domain" description="RING-type" evidence="3">
    <location>
        <begin position="470"/>
        <end position="511"/>
    </location>
</feature>
<dbReference type="AlphaFoldDB" id="A0A7N0V2Z2"/>
<keyword evidence="1" id="KW-0862">Zinc</keyword>
<evidence type="ECO:0000256" key="1">
    <source>
        <dbReference type="PROSITE-ProRule" id="PRU00175"/>
    </source>
</evidence>
<dbReference type="PANTHER" id="PTHR46400:SF5">
    <property type="entry name" value="RING-TYPE DOMAIN-CONTAINING PROTEIN"/>
    <property type="match status" value="1"/>
</dbReference>
<evidence type="ECO:0000313" key="4">
    <source>
        <dbReference type="EnsemblPlants" id="Kaladp0096s0034.1.v1.1"/>
    </source>
</evidence>
<feature type="compositionally biased region" description="Polar residues" evidence="2">
    <location>
        <begin position="73"/>
        <end position="85"/>
    </location>
</feature>
<feature type="region of interest" description="Disordered" evidence="2">
    <location>
        <begin position="67"/>
        <end position="93"/>
    </location>
</feature>
<feature type="region of interest" description="Disordered" evidence="2">
    <location>
        <begin position="397"/>
        <end position="418"/>
    </location>
</feature>
<dbReference type="EnsemblPlants" id="Kaladp0096s0034.1.v1.1">
    <property type="protein sequence ID" value="Kaladp0096s0034.1.v1.1"/>
    <property type="gene ID" value="Kaladp0096s0034.v1.1"/>
</dbReference>
<dbReference type="EnsemblPlants" id="Kaladp0096s0034.2.v1.1">
    <property type="protein sequence ID" value="Kaladp0096s0034.2.v1.1"/>
    <property type="gene ID" value="Kaladp0096s0034.v1.1"/>
</dbReference>
<dbReference type="GO" id="GO:0046621">
    <property type="term" value="P:negative regulation of organ growth"/>
    <property type="evidence" value="ECO:0007669"/>
    <property type="project" value="InterPro"/>
</dbReference>
<dbReference type="Gene3D" id="3.30.40.10">
    <property type="entry name" value="Zinc/RING finger domain, C3HC4 (zinc finger)"/>
    <property type="match status" value="2"/>
</dbReference>
<proteinExistence type="predicted"/>
<dbReference type="GO" id="GO:0016567">
    <property type="term" value="P:protein ubiquitination"/>
    <property type="evidence" value="ECO:0007669"/>
    <property type="project" value="InterPro"/>
</dbReference>
<dbReference type="Proteomes" id="UP000594263">
    <property type="component" value="Unplaced"/>
</dbReference>
<dbReference type="OMA" id="ESWMENS"/>
<reference evidence="4" key="1">
    <citation type="submission" date="2021-01" db="UniProtKB">
        <authorList>
            <consortium name="EnsemblPlants"/>
        </authorList>
    </citation>
    <scope>IDENTIFICATION</scope>
</reference>
<dbReference type="GO" id="GO:0008270">
    <property type="term" value="F:zinc ion binding"/>
    <property type="evidence" value="ECO:0007669"/>
    <property type="project" value="UniProtKB-KW"/>
</dbReference>
<name>A0A7N0V2Z2_KALFE</name>
<evidence type="ECO:0000256" key="2">
    <source>
        <dbReference type="SAM" id="MobiDB-lite"/>
    </source>
</evidence>
<evidence type="ECO:0000313" key="5">
    <source>
        <dbReference type="Proteomes" id="UP000594263"/>
    </source>
</evidence>
<dbReference type="FunFam" id="3.30.40.10:FF:000226">
    <property type="entry name" value="E3 ubiquitin ligase BIG BROTHER"/>
    <property type="match status" value="1"/>
</dbReference>
<evidence type="ECO:0000259" key="3">
    <source>
        <dbReference type="PROSITE" id="PS50089"/>
    </source>
</evidence>
<dbReference type="InterPro" id="IPR033276">
    <property type="entry name" value="BB"/>
</dbReference>
<accession>A0A7N0V2Z2</accession>
<dbReference type="PROSITE" id="PS50089">
    <property type="entry name" value="ZF_RING_2"/>
    <property type="match status" value="1"/>
</dbReference>
<dbReference type="CDD" id="cd16454">
    <property type="entry name" value="RING-H2_PA-TM-RING"/>
    <property type="match status" value="1"/>
</dbReference>
<keyword evidence="1" id="KW-0479">Metal-binding</keyword>
<feature type="region of interest" description="Disordered" evidence="2">
    <location>
        <begin position="108"/>
        <end position="144"/>
    </location>
</feature>
<dbReference type="SMART" id="SM00184">
    <property type="entry name" value="RING"/>
    <property type="match status" value="2"/>
</dbReference>
<dbReference type="Gramene" id="Kaladp0096s0034.2.v1.1">
    <property type="protein sequence ID" value="Kaladp0096s0034.2.v1.1"/>
    <property type="gene ID" value="Kaladp0096s0034.v1.1"/>
</dbReference>
<feature type="compositionally biased region" description="Low complexity" evidence="2">
    <location>
        <begin position="397"/>
        <end position="411"/>
    </location>
</feature>
<dbReference type="Pfam" id="PF13639">
    <property type="entry name" value="zf-RING_2"/>
    <property type="match status" value="2"/>
</dbReference>
<organism evidence="4 5">
    <name type="scientific">Kalanchoe fedtschenkoi</name>
    <name type="common">Lavender scallops</name>
    <name type="synonym">South American air plant</name>
    <dbReference type="NCBI Taxonomy" id="63787"/>
    <lineage>
        <taxon>Eukaryota</taxon>
        <taxon>Viridiplantae</taxon>
        <taxon>Streptophyta</taxon>
        <taxon>Embryophyta</taxon>
        <taxon>Tracheophyta</taxon>
        <taxon>Spermatophyta</taxon>
        <taxon>Magnoliopsida</taxon>
        <taxon>eudicotyledons</taxon>
        <taxon>Gunneridae</taxon>
        <taxon>Pentapetalae</taxon>
        <taxon>Saxifragales</taxon>
        <taxon>Crassulaceae</taxon>
        <taxon>Kalanchoe</taxon>
    </lineage>
</organism>
<sequence length="520" mass="56319">MSGGIRPEFLATFEEIHPEHRDLQEYLQAVATQNRNDAAQHWEDDEQAQLDRVLLLSFLEAQNLNPAPHAAQASATEQYNRSGNVSLNHSRSNSLNSELDAAIALSLQEEEEEPITQSSISAADDRGATSSEPSAPVAAQDEIDPDDMTFEQLQSLEEAVGSESRGLSKELFDSFPVQKLTAKSGWFSSTKSEPEGCPICFAEYEVGSKLLTLPCLHLYHKSCIKGWLKDNKVLIQPSSLDSRTTSDSSFSQLPAHSRFQLSINNQAERTAMSNRVFHSCGIQPEILARFKEVFPEHADIEEYLHTLGPGNVNSNPTHQSPSNAYRNNIVSLEQAQLDEALATSFLQAQSLPVSSIGAPAAALQNSLSSRGSQSSASSELASAVALSLAPTLPAAAENQGASSAGSSVSAATQESVDPDNMTYEELQSLGDSIGTESRGLSKELIASFPTQKLDAKSGWFSSQKSTPEECAICITEYEAGDELLTLPCLHLYHKPCITPWLTNNKICPMCKRDLSAPESS</sequence>
<dbReference type="InterPro" id="IPR001841">
    <property type="entry name" value="Znf_RING"/>
</dbReference>
<dbReference type="GO" id="GO:0004842">
    <property type="term" value="F:ubiquitin-protein transferase activity"/>
    <property type="evidence" value="ECO:0007669"/>
    <property type="project" value="InterPro"/>
</dbReference>
<protein>
    <recommendedName>
        <fullName evidence="3">RING-type domain-containing protein</fullName>
    </recommendedName>
</protein>
<keyword evidence="5" id="KW-1185">Reference proteome</keyword>
<dbReference type="Gramene" id="Kaladp0096s0034.1.v1.1">
    <property type="protein sequence ID" value="Kaladp0096s0034.1.v1.1"/>
    <property type="gene ID" value="Kaladp0096s0034.v1.1"/>
</dbReference>